<keyword evidence="2" id="KW-0472">Membrane</keyword>
<feature type="region of interest" description="Disordered" evidence="1">
    <location>
        <begin position="114"/>
        <end position="136"/>
    </location>
</feature>
<dbReference type="Proteomes" id="UP000641454">
    <property type="component" value="Unassembled WGS sequence"/>
</dbReference>
<name>A0A923MZP5_9FLAO</name>
<keyword evidence="4" id="KW-1185">Reference proteome</keyword>
<proteinExistence type="predicted"/>
<dbReference type="AlphaFoldDB" id="A0A923MZP5"/>
<keyword evidence="2" id="KW-1133">Transmembrane helix</keyword>
<reference evidence="3 4" key="1">
    <citation type="submission" date="2020-08" db="EMBL/GenBank/DDBJ databases">
        <title>Description of novel Flavobacterium F-392 isolate.</title>
        <authorList>
            <person name="Saticioglu I.B."/>
            <person name="Duman M."/>
            <person name="Altun S."/>
        </authorList>
    </citation>
    <scope>NUCLEOTIDE SEQUENCE [LARGE SCALE GENOMIC DNA]</scope>
    <source>
        <strain evidence="3 4">F-392</strain>
    </source>
</reference>
<feature type="compositionally biased region" description="Polar residues" evidence="1">
    <location>
        <begin position="123"/>
        <end position="136"/>
    </location>
</feature>
<comment type="caution">
    <text evidence="3">The sequence shown here is derived from an EMBL/GenBank/DDBJ whole genome shotgun (WGS) entry which is preliminary data.</text>
</comment>
<accession>A0A923MZP5</accession>
<dbReference type="EMBL" id="JACRUL010000014">
    <property type="protein sequence ID" value="MBC5844382.1"/>
    <property type="molecule type" value="Genomic_DNA"/>
</dbReference>
<organism evidence="3 4">
    <name type="scientific">Flavobacterium muglaense</name>
    <dbReference type="NCBI Taxonomy" id="2764716"/>
    <lineage>
        <taxon>Bacteria</taxon>
        <taxon>Pseudomonadati</taxon>
        <taxon>Bacteroidota</taxon>
        <taxon>Flavobacteriia</taxon>
        <taxon>Flavobacteriales</taxon>
        <taxon>Flavobacteriaceae</taxon>
        <taxon>Flavobacterium</taxon>
    </lineage>
</organism>
<evidence type="ECO:0000256" key="1">
    <source>
        <dbReference type="SAM" id="MobiDB-lite"/>
    </source>
</evidence>
<dbReference type="InterPro" id="IPR011250">
    <property type="entry name" value="OMP/PagP_B-barrel"/>
</dbReference>
<sequence length="472" mass="51825">MSDKKNIDRLFQEKFKDFEATPDPQVWVNIEAALREKKRRIIPFWLRLSGVAAALFFGILAVNQFNFTAVSPIKTSVVEQSAPVADSLSNKNQIQKTVLSVPTQQQLVITNPKTVSNHEKETTNSASQTANQQTHPQTAVALYQSKNNSPLKTISATDNHSPTGTTAVAQTTIEKESKTMLAAKKDNTIATPAVSQKQTVALTTNTKEEKVVPTPTNELEELLKKKQEKTNVVAQIAHKWQVVPTVAPVYLNASASGSAIDQQFANNTKTAETNLSFGIGLHYAITKKLRLRTGVNKLSLDYNTNDVGYSTSLMANNLENIAYSSSSAIEVKNQDQMSISQGNVDLAAISRTATGVINQKMGYYEVPVELSYALLNKKFGINLIGGFSTFFLSENKIALRSSTTDFTLGEAKNLNDVHFSTNLGLGFKYQIVKAFQINLEPMVKYQLNTYTGSSSSYKPVFIGLYSGVSYSF</sequence>
<dbReference type="RefSeq" id="WP_187018049.1">
    <property type="nucleotide sequence ID" value="NZ_JACRUK010000015.1"/>
</dbReference>
<evidence type="ECO:0000256" key="2">
    <source>
        <dbReference type="SAM" id="Phobius"/>
    </source>
</evidence>
<protein>
    <recommendedName>
        <fullName evidence="5">Outer membrane protein beta-barrel domain-containing protein</fullName>
    </recommendedName>
</protein>
<dbReference type="SUPFAM" id="SSF56925">
    <property type="entry name" value="OMPA-like"/>
    <property type="match status" value="1"/>
</dbReference>
<evidence type="ECO:0000313" key="3">
    <source>
        <dbReference type="EMBL" id="MBC5844382.1"/>
    </source>
</evidence>
<feature type="transmembrane region" description="Helical" evidence="2">
    <location>
        <begin position="44"/>
        <end position="62"/>
    </location>
</feature>
<gene>
    <name evidence="3" type="ORF">H8R25_08025</name>
</gene>
<keyword evidence="2" id="KW-0812">Transmembrane</keyword>
<evidence type="ECO:0000313" key="4">
    <source>
        <dbReference type="Proteomes" id="UP000641454"/>
    </source>
</evidence>
<evidence type="ECO:0008006" key="5">
    <source>
        <dbReference type="Google" id="ProtNLM"/>
    </source>
</evidence>